<sequence length="520" mass="57120">MSNLLSYLKPFFLGWFATYGPVSDTYTHHACAALKSRLHLENTIILSANHVSGPVNVSTPGPCQSHALVSTSICRVRFVVNTTPTSAVHAEVWLPDTWFGRFLASGNGGLGGCIDYAQLDYGTSFHFATVASNNGHNGTMFDGIAFLHDPEVINDFAFRGTHVSAVIGKQIVHAYYREPAQRSYYTGCSAGGRQGMQEALKFPEDFDGIIAGAPAVDWNHLLGWGGMLGRHVGAPHGNKSESYIPPALWDVVAEEVLNQCDELDGVKDGIITEPDVCHFRPEAIQCRGQNGTKCLSRPQVEALRKIYRPLYGRHGEFLFPRYDPGAEADGNAQAAFSGEISGITRLCYNWYKYAILNVSRYDFSNFGLNDIALADTIDPGGISTWSGDLSSFKTRGGKFLTYHGRRDEYIASGNSKRMYKLVSKTLNMPSLDPFYRLFLIPGMNHCAGGPGAWSFGQVKPLPKVVNDSSHNILLAMVDWVERGVAPETIIGTGSDGARREHCRYPRSRSVWNGTAFECRP</sequence>
<dbReference type="PANTHER" id="PTHR33938">
    <property type="entry name" value="FERULOYL ESTERASE B-RELATED"/>
    <property type="match status" value="1"/>
</dbReference>
<dbReference type="InterPro" id="IPR029058">
    <property type="entry name" value="AB_hydrolase_fold"/>
</dbReference>
<keyword evidence="5" id="KW-0732">Signal</keyword>
<dbReference type="GO" id="GO:0046872">
    <property type="term" value="F:metal ion binding"/>
    <property type="evidence" value="ECO:0007669"/>
    <property type="project" value="UniProtKB-KW"/>
</dbReference>
<keyword evidence="7" id="KW-0106">Calcium</keyword>
<reference evidence="11" key="1">
    <citation type="submission" date="2022-07" db="EMBL/GenBank/DDBJ databases">
        <title>The genome of Lyophyllum shimeji provides insight into the initial evolution of ectomycorrhizal fungal genome.</title>
        <authorList>
            <person name="Kobayashi Y."/>
            <person name="Shibata T."/>
            <person name="Hirakawa H."/>
            <person name="Shigenobu S."/>
            <person name="Nishiyama T."/>
            <person name="Yamada A."/>
            <person name="Hasebe M."/>
            <person name="Kawaguchi M."/>
        </authorList>
    </citation>
    <scope>NUCLEOTIDE SEQUENCE</scope>
    <source>
        <strain evidence="11">AT787</strain>
    </source>
</reference>
<dbReference type="Pfam" id="PF07519">
    <property type="entry name" value="Tannase"/>
    <property type="match status" value="1"/>
</dbReference>
<comment type="catalytic activity">
    <reaction evidence="9">
        <text>feruloyl-polysaccharide + H2O = ferulate + polysaccharide.</text>
        <dbReference type="EC" id="3.1.1.73"/>
    </reaction>
</comment>
<evidence type="ECO:0000256" key="1">
    <source>
        <dbReference type="ARBA" id="ARBA00006249"/>
    </source>
</evidence>
<keyword evidence="3" id="KW-0119">Carbohydrate metabolism</keyword>
<comment type="caution">
    <text evidence="11">The sequence shown here is derived from an EMBL/GenBank/DDBJ whole genome shotgun (WGS) entry which is preliminary data.</text>
</comment>
<organism evidence="11 12">
    <name type="scientific">Lyophyllum shimeji</name>
    <name type="common">Hon-shimeji</name>
    <name type="synonym">Tricholoma shimeji</name>
    <dbReference type="NCBI Taxonomy" id="47721"/>
    <lineage>
        <taxon>Eukaryota</taxon>
        <taxon>Fungi</taxon>
        <taxon>Dikarya</taxon>
        <taxon>Basidiomycota</taxon>
        <taxon>Agaricomycotina</taxon>
        <taxon>Agaricomycetes</taxon>
        <taxon>Agaricomycetidae</taxon>
        <taxon>Agaricales</taxon>
        <taxon>Tricholomatineae</taxon>
        <taxon>Lyophyllaceae</taxon>
        <taxon>Lyophyllum</taxon>
    </lineage>
</organism>
<protein>
    <recommendedName>
        <fullName evidence="10">Carboxylic ester hydrolase</fullName>
        <ecNumber evidence="10">3.1.1.-</ecNumber>
    </recommendedName>
</protein>
<keyword evidence="12" id="KW-1185">Reference proteome</keyword>
<name>A0A9P3PQF1_LYOSH</name>
<keyword evidence="6 10" id="KW-0378">Hydrolase</keyword>
<comment type="similarity">
    <text evidence="1 10">Belongs to the tannase family.</text>
</comment>
<keyword evidence="2" id="KW-0719">Serine esterase</keyword>
<keyword evidence="8" id="KW-1015">Disulfide bond</keyword>
<keyword evidence="3" id="KW-0624">Polysaccharide degradation</keyword>
<evidence type="ECO:0000256" key="5">
    <source>
        <dbReference type="ARBA" id="ARBA00022729"/>
    </source>
</evidence>
<keyword evidence="3" id="KW-0858">Xylan degradation</keyword>
<evidence type="ECO:0000256" key="6">
    <source>
        <dbReference type="ARBA" id="ARBA00022801"/>
    </source>
</evidence>
<keyword evidence="4" id="KW-0479">Metal-binding</keyword>
<evidence type="ECO:0000256" key="4">
    <source>
        <dbReference type="ARBA" id="ARBA00022723"/>
    </source>
</evidence>
<dbReference type="PANTHER" id="PTHR33938:SF15">
    <property type="entry name" value="FERULOYL ESTERASE B-RELATED"/>
    <property type="match status" value="1"/>
</dbReference>
<evidence type="ECO:0000256" key="3">
    <source>
        <dbReference type="ARBA" id="ARBA00022651"/>
    </source>
</evidence>
<dbReference type="AlphaFoldDB" id="A0A9P3PQF1"/>
<evidence type="ECO:0000313" key="11">
    <source>
        <dbReference type="EMBL" id="GLB40755.1"/>
    </source>
</evidence>
<evidence type="ECO:0000256" key="2">
    <source>
        <dbReference type="ARBA" id="ARBA00022487"/>
    </source>
</evidence>
<dbReference type="InterPro" id="IPR011118">
    <property type="entry name" value="Tannase/feruloyl_esterase"/>
</dbReference>
<dbReference type="OrthoDB" id="3039123at2759"/>
<accession>A0A9P3PQF1</accession>
<dbReference type="Gene3D" id="3.40.50.1820">
    <property type="entry name" value="alpha/beta hydrolase"/>
    <property type="match status" value="1"/>
</dbReference>
<evidence type="ECO:0000256" key="9">
    <source>
        <dbReference type="ARBA" id="ARBA00034075"/>
    </source>
</evidence>
<evidence type="ECO:0000256" key="7">
    <source>
        <dbReference type="ARBA" id="ARBA00022837"/>
    </source>
</evidence>
<dbReference type="GO" id="GO:0030600">
    <property type="term" value="F:feruloyl esterase activity"/>
    <property type="evidence" value="ECO:0007669"/>
    <property type="project" value="UniProtKB-EC"/>
</dbReference>
<dbReference type="EC" id="3.1.1.-" evidence="10"/>
<evidence type="ECO:0000256" key="10">
    <source>
        <dbReference type="RuleBase" id="RU361238"/>
    </source>
</evidence>
<evidence type="ECO:0000313" key="12">
    <source>
        <dbReference type="Proteomes" id="UP001063166"/>
    </source>
</evidence>
<dbReference type="EMBL" id="BRPK01000008">
    <property type="protein sequence ID" value="GLB40755.1"/>
    <property type="molecule type" value="Genomic_DNA"/>
</dbReference>
<dbReference type="Proteomes" id="UP001063166">
    <property type="component" value="Unassembled WGS sequence"/>
</dbReference>
<dbReference type="GO" id="GO:0045493">
    <property type="term" value="P:xylan catabolic process"/>
    <property type="evidence" value="ECO:0007669"/>
    <property type="project" value="UniProtKB-KW"/>
</dbReference>
<dbReference type="SUPFAM" id="SSF53474">
    <property type="entry name" value="alpha/beta-Hydrolases"/>
    <property type="match status" value="1"/>
</dbReference>
<evidence type="ECO:0000256" key="8">
    <source>
        <dbReference type="ARBA" id="ARBA00023157"/>
    </source>
</evidence>
<gene>
    <name evidence="11" type="ORF">LshimejAT787_0806260</name>
</gene>
<proteinExistence type="inferred from homology"/>